<reference evidence="6" key="1">
    <citation type="submission" date="2021-03" db="EMBL/GenBank/DDBJ databases">
        <title>Evolutionary innovations through gain and loss of genes in the ectomycorrhizal Boletales.</title>
        <authorList>
            <person name="Wu G."/>
            <person name="Miyauchi S."/>
            <person name="Morin E."/>
            <person name="Yang Z.-L."/>
            <person name="Xu J."/>
            <person name="Martin F.M."/>
        </authorList>
    </citation>
    <scope>NUCLEOTIDE SEQUENCE</scope>
    <source>
        <strain evidence="6">BR01</strain>
    </source>
</reference>
<dbReference type="GO" id="GO:0005524">
    <property type="term" value="F:ATP binding"/>
    <property type="evidence" value="ECO:0007669"/>
    <property type="project" value="InterPro"/>
</dbReference>
<keyword evidence="2" id="KW-0808">Transferase</keyword>
<gene>
    <name evidence="6" type="ORF">JVT61DRAFT_7177</name>
</gene>
<feature type="region of interest" description="Disordered" evidence="4">
    <location>
        <begin position="150"/>
        <end position="171"/>
    </location>
</feature>
<dbReference type="OrthoDB" id="301415at2759"/>
<evidence type="ECO:0000313" key="7">
    <source>
        <dbReference type="Proteomes" id="UP000683000"/>
    </source>
</evidence>
<sequence>MRYGAQQARWAAAAHRTPAAETISLEISAIYEKGEKQKNPHSNIIGSICEGLKDVDVQISAQALTSLALATIIPRIKAYNNLFPWCESEFIVCDEKWVNLSTYADMQPYFYAECLHPSKAKNSHAVVFKTEQFALYVVVPEKQWVEYETFKEKGQSEASPPRTRRLRSSISTAGSSLAVHDAVPPPQARLSLAAPVPQLPLTSGSAKRTHWHSDSATSSISTRSPPPKRTPTFASPDRNELKEALKAGGAADFDIERERKHRVEPVYFHPIPSVDLNQLVRRDKVAFNICLSESFPGTIRLDFASDAMLGVGAFKTAQTAQLTLVPLHPSGLGSQGNDKVVIKRTYIPTGTEAADFILGIRNSKYMRPSLGEQAQKLYREANALYWSKALLKMMYDYIDHCVNTAAKPPPFELPRLRFVDAGLVLAYAERPTSSGPFSGRSNAGTLSSVYLAEEVIPSIGEEGTDGFIKFIHNANAAPRELDDPAANEIAEFLSFTQHVQYTKTGGLAFLSDYQGQFPISRLIRYIMTNCTLLMAGCPPLLTDPQVLTHPYVINIGCCWSLMLMPLSRSVSDGEVLFSGGNVEEMVTLFESQHICNRFCLWPGFRLETVGGGTESDGESDV</sequence>
<dbReference type="EMBL" id="JAGFBS010000025">
    <property type="protein sequence ID" value="KAG6372778.1"/>
    <property type="molecule type" value="Genomic_DNA"/>
</dbReference>
<dbReference type="AlphaFoldDB" id="A0A8I2YK88"/>
<evidence type="ECO:0000256" key="1">
    <source>
        <dbReference type="ARBA" id="ARBA00022527"/>
    </source>
</evidence>
<accession>A0A8I2YK88</accession>
<organism evidence="6 7">
    <name type="scientific">Boletus reticuloceps</name>
    <dbReference type="NCBI Taxonomy" id="495285"/>
    <lineage>
        <taxon>Eukaryota</taxon>
        <taxon>Fungi</taxon>
        <taxon>Dikarya</taxon>
        <taxon>Basidiomycota</taxon>
        <taxon>Agaricomycotina</taxon>
        <taxon>Agaricomycetes</taxon>
        <taxon>Agaricomycetidae</taxon>
        <taxon>Boletales</taxon>
        <taxon>Boletineae</taxon>
        <taxon>Boletaceae</taxon>
        <taxon>Boletoideae</taxon>
        <taxon>Boletus</taxon>
    </lineage>
</organism>
<protein>
    <recommendedName>
        <fullName evidence="5">Alpha-type protein kinase domain-containing protein</fullName>
    </recommendedName>
</protein>
<evidence type="ECO:0000256" key="4">
    <source>
        <dbReference type="SAM" id="MobiDB-lite"/>
    </source>
</evidence>
<comment type="caution">
    <text evidence="6">The sequence shown here is derived from an EMBL/GenBank/DDBJ whole genome shotgun (WGS) entry which is preliminary data.</text>
</comment>
<keyword evidence="3" id="KW-0418">Kinase</keyword>
<evidence type="ECO:0000256" key="3">
    <source>
        <dbReference type="ARBA" id="ARBA00022777"/>
    </source>
</evidence>
<name>A0A8I2YK88_9AGAM</name>
<dbReference type="PROSITE" id="PS51158">
    <property type="entry name" value="ALPHA_KINASE"/>
    <property type="match status" value="1"/>
</dbReference>
<dbReference type="GO" id="GO:0004674">
    <property type="term" value="F:protein serine/threonine kinase activity"/>
    <property type="evidence" value="ECO:0007669"/>
    <property type="project" value="UniProtKB-KW"/>
</dbReference>
<evidence type="ECO:0000313" key="6">
    <source>
        <dbReference type="EMBL" id="KAG6372778.1"/>
    </source>
</evidence>
<evidence type="ECO:0000256" key="2">
    <source>
        <dbReference type="ARBA" id="ARBA00022679"/>
    </source>
</evidence>
<dbReference type="Gene3D" id="3.20.200.10">
    <property type="entry name" value="MHCK/EF2 kinase"/>
    <property type="match status" value="1"/>
</dbReference>
<proteinExistence type="predicted"/>
<keyword evidence="1" id="KW-0723">Serine/threonine-protein kinase</keyword>
<dbReference type="Proteomes" id="UP000683000">
    <property type="component" value="Unassembled WGS sequence"/>
</dbReference>
<evidence type="ECO:0000259" key="5">
    <source>
        <dbReference type="PROSITE" id="PS51158"/>
    </source>
</evidence>
<feature type="domain" description="Alpha-type protein kinase" evidence="5">
    <location>
        <begin position="281"/>
        <end position="609"/>
    </location>
</feature>
<keyword evidence="7" id="KW-1185">Reference proteome</keyword>
<feature type="region of interest" description="Disordered" evidence="4">
    <location>
        <begin position="199"/>
        <end position="235"/>
    </location>
</feature>
<dbReference type="InterPro" id="IPR004166">
    <property type="entry name" value="a-kinase_dom"/>
</dbReference>